<dbReference type="Proteomes" id="UP000199028">
    <property type="component" value="Unassembled WGS sequence"/>
</dbReference>
<feature type="region of interest" description="Disordered" evidence="1">
    <location>
        <begin position="129"/>
        <end position="265"/>
    </location>
</feature>
<feature type="compositionally biased region" description="Basic residues" evidence="1">
    <location>
        <begin position="137"/>
        <end position="157"/>
    </location>
</feature>
<feature type="compositionally biased region" description="Polar residues" evidence="1">
    <location>
        <begin position="231"/>
        <end position="242"/>
    </location>
</feature>
<reference evidence="3" key="1">
    <citation type="submission" date="2016-10" db="EMBL/GenBank/DDBJ databases">
        <authorList>
            <person name="Varghese N."/>
            <person name="Submissions S."/>
        </authorList>
    </citation>
    <scope>NUCLEOTIDE SEQUENCE [LARGE SCALE GENOMIC DNA]</scope>
    <source>
        <strain evidence="3">CGMCC 4.578</strain>
    </source>
</reference>
<accession>A0A1H9EYN0</accession>
<keyword evidence="3" id="KW-1185">Reference proteome</keyword>
<organism evidence="2 3">
    <name type="scientific">Lentzea flaviverrucosa</name>
    <dbReference type="NCBI Taxonomy" id="200379"/>
    <lineage>
        <taxon>Bacteria</taxon>
        <taxon>Bacillati</taxon>
        <taxon>Actinomycetota</taxon>
        <taxon>Actinomycetes</taxon>
        <taxon>Pseudonocardiales</taxon>
        <taxon>Pseudonocardiaceae</taxon>
        <taxon>Lentzea</taxon>
    </lineage>
</organism>
<dbReference type="EMBL" id="FOFT01000002">
    <property type="protein sequence ID" value="SEQ30772.1"/>
    <property type="molecule type" value="Genomic_DNA"/>
</dbReference>
<evidence type="ECO:0000313" key="2">
    <source>
        <dbReference type="EMBL" id="SEQ30772.1"/>
    </source>
</evidence>
<dbReference type="AlphaFoldDB" id="A0A1H9EYN0"/>
<evidence type="ECO:0000313" key="3">
    <source>
        <dbReference type="Proteomes" id="UP000199028"/>
    </source>
</evidence>
<proteinExistence type="predicted"/>
<feature type="compositionally biased region" description="Basic residues" evidence="1">
    <location>
        <begin position="187"/>
        <end position="200"/>
    </location>
</feature>
<protein>
    <submittedName>
        <fullName evidence="2">Uncharacterized protein</fullName>
    </submittedName>
</protein>
<gene>
    <name evidence="2" type="ORF">SAMN05216195_102108</name>
</gene>
<evidence type="ECO:0000256" key="1">
    <source>
        <dbReference type="SAM" id="MobiDB-lite"/>
    </source>
</evidence>
<sequence>MIFGAATAAAHIHVSSAQWRPTRRRFTPCGSGRHTTAGFHRRLTPCCARALGVGFAFHARPERAPARFALSPARTPASAIGGPAYGMREIRRLAQPDLQSPKSVRRRVRTETLCSVPRSLPDKRLPAALRRTGAGRGRLHGPARRRRCGPTRRRLWRRNGSARSRSARCERVEAEQVEAEQVEGRRARQRRAQAARRPGPHAHPNPPQRTRNALTSKNHIPIQPERPGTSPAGTSPNVTAVNRGSSRRRPAGRAGASNPTRRRPLPCRWGEIRLLLLRPAVGARVRHQPQVVF</sequence>
<name>A0A1H9EYN0_9PSEU</name>